<feature type="domain" description="C3H1-type" evidence="7">
    <location>
        <begin position="432"/>
        <end position="460"/>
    </location>
</feature>
<feature type="compositionally biased region" description="Polar residues" evidence="6">
    <location>
        <begin position="648"/>
        <end position="670"/>
    </location>
</feature>
<dbReference type="SUPFAM" id="SSF90229">
    <property type="entry name" value="CCCH zinc finger"/>
    <property type="match status" value="2"/>
</dbReference>
<feature type="zinc finger region" description="C3H1-type" evidence="5">
    <location>
        <begin position="470"/>
        <end position="498"/>
    </location>
</feature>
<dbReference type="RefSeq" id="XP_003037146.1">
    <property type="nucleotide sequence ID" value="XM_003037100.1"/>
</dbReference>
<evidence type="ECO:0000256" key="6">
    <source>
        <dbReference type="SAM" id="MobiDB-lite"/>
    </source>
</evidence>
<dbReference type="EMBL" id="GL377302">
    <property type="protein sequence ID" value="EFJ02244.1"/>
    <property type="molecule type" value="Genomic_DNA"/>
</dbReference>
<name>D8PNM1_SCHCM</name>
<dbReference type="Proteomes" id="UP000007431">
    <property type="component" value="Unassembled WGS sequence"/>
</dbReference>
<dbReference type="PANTHER" id="PTHR12547">
    <property type="entry name" value="CCCH ZINC FINGER/TIS11-RELATED"/>
    <property type="match status" value="1"/>
</dbReference>
<accession>D8PNM1</accession>
<organism evidence="9">
    <name type="scientific">Schizophyllum commune (strain H4-8 / FGSC 9210)</name>
    <name type="common">Split gill fungus</name>
    <dbReference type="NCBI Taxonomy" id="578458"/>
    <lineage>
        <taxon>Eukaryota</taxon>
        <taxon>Fungi</taxon>
        <taxon>Dikarya</taxon>
        <taxon>Basidiomycota</taxon>
        <taxon>Agaricomycotina</taxon>
        <taxon>Agaricomycetes</taxon>
        <taxon>Agaricomycetidae</taxon>
        <taxon>Agaricales</taxon>
        <taxon>Schizophyllaceae</taxon>
        <taxon>Schizophyllum</taxon>
    </lineage>
</organism>
<dbReference type="GeneID" id="9584778"/>
<dbReference type="KEGG" id="scm:SCHCO_02684764"/>
<dbReference type="InParanoid" id="D8PNM1"/>
<feature type="compositionally biased region" description="Polar residues" evidence="6">
    <location>
        <begin position="171"/>
        <end position="184"/>
    </location>
</feature>
<reference evidence="8 9" key="1">
    <citation type="journal article" date="2010" name="Nat. Biotechnol.">
        <title>Genome sequence of the model mushroom Schizophyllum commune.</title>
        <authorList>
            <person name="Ohm R.A."/>
            <person name="de Jong J.F."/>
            <person name="Lugones L.G."/>
            <person name="Aerts A."/>
            <person name="Kothe E."/>
            <person name="Stajich J.E."/>
            <person name="de Vries R.P."/>
            <person name="Record E."/>
            <person name="Levasseur A."/>
            <person name="Baker S.E."/>
            <person name="Bartholomew K.A."/>
            <person name="Coutinho P.M."/>
            <person name="Erdmann S."/>
            <person name="Fowler T.J."/>
            <person name="Gathman A.C."/>
            <person name="Lombard V."/>
            <person name="Henrissat B."/>
            <person name="Knabe N."/>
            <person name="Kuees U."/>
            <person name="Lilly W.W."/>
            <person name="Lindquist E."/>
            <person name="Lucas S."/>
            <person name="Magnuson J.K."/>
            <person name="Piumi F."/>
            <person name="Raudaskoski M."/>
            <person name="Salamov A."/>
            <person name="Schmutz J."/>
            <person name="Schwarze F.W.M.R."/>
            <person name="vanKuyk P.A."/>
            <person name="Horton J.S."/>
            <person name="Grigoriev I.V."/>
            <person name="Woesten H.A.B."/>
        </authorList>
    </citation>
    <scope>NUCLEOTIDE SEQUENCE [LARGE SCALE GENOMIC DNA]</scope>
    <source>
        <strain evidence="9">H4-8 / FGSC 9210</strain>
    </source>
</reference>
<feature type="compositionally biased region" description="Polar residues" evidence="6">
    <location>
        <begin position="52"/>
        <end position="63"/>
    </location>
</feature>
<dbReference type="OrthoDB" id="410307at2759"/>
<dbReference type="FunFam" id="4.10.1000.10:FF:000002">
    <property type="entry name" value="Zinc finger protein 36, C3H1 type-like 1"/>
    <property type="match status" value="1"/>
</dbReference>
<feature type="domain" description="C3H1-type" evidence="7">
    <location>
        <begin position="470"/>
        <end position="498"/>
    </location>
</feature>
<dbReference type="HOGENOM" id="CLU_354149_0_0_1"/>
<sequence length="735" mass="78204">MNDAVTISTPTLFGTQDSLLSPLHLTNTKESNLENWHPHLTVYRPIPHKNSTKMPSRTDNSGSAEPLNASRWRVNSSGQLVSSEPGWDLADEIVRLKIGDVTGQNDNGRTRTPPKSVAASNAVAQMTESSPLDSSSAPSVDSSPDGSTRAKTIPHSRETSGDDEAAGSPPKDQSNDNGRSQQWDAMSPVDQPSYPSLMAQAAPRQQGDYRSPVQGTEAANGDDLQIDYSLPHRNYNPIPQGSPNFANGRPAPANVPPAYRQPPPPRGYAAHGMIPASTGMMTYLGSHQSSSSLGNGQQIYDMMLPGAPENHPAIARLQQQHNVYPRSHQRSISDSSNVPDQATLALMTGNIPIIYPGLGHPVWPAPPYGPGADPYGRVTEAQALAAAARLQQSYNAQQSYVPLSVGPSPVGDDRRSNASSNGPSANNRKLGLYKTELCRSWEEKGTCRYGAKCQFAHGEEELRTVQRHPKYKTEICRTFWVSGSCPYGKRCCFIHTELPQGAAGAPPPAGADGNANGAAQRPDARARSGSTNSDPSDAPVSLLARIKRENAPTTPVDVNSASGLLRPGALRVDTSALNPEINKQNKSAYPTFPGNNIMFSQPEPVNKRSSPAPAQGPVTAGPDFGRHLSARLNIVGSNEQRPGHRHTPSNSSQQGTEGLTPANQGHQYSLSGDGGRINGHVRGSSAGNWGAIARAMAPSPAQYQSSASPVGERPMNSPWTTTELVPGGGKKTAWP</sequence>
<evidence type="ECO:0000256" key="3">
    <source>
        <dbReference type="ARBA" id="ARBA00022771"/>
    </source>
</evidence>
<feature type="compositionally biased region" description="Gly residues" evidence="6">
    <location>
        <begin position="726"/>
        <end position="735"/>
    </location>
</feature>
<feature type="compositionally biased region" description="Low complexity" evidence="6">
    <location>
        <begin position="697"/>
        <end position="709"/>
    </location>
</feature>
<dbReference type="VEuPathDB" id="FungiDB:SCHCODRAFT_02684764"/>
<gene>
    <name evidence="8" type="ORF">SCHCODRAFT_80684</name>
</gene>
<dbReference type="Pfam" id="PF00642">
    <property type="entry name" value="zf-CCCH"/>
    <property type="match status" value="2"/>
</dbReference>
<evidence type="ECO:0000313" key="8">
    <source>
        <dbReference type="EMBL" id="EFJ02244.1"/>
    </source>
</evidence>
<dbReference type="GO" id="GO:0008270">
    <property type="term" value="F:zinc ion binding"/>
    <property type="evidence" value="ECO:0007669"/>
    <property type="project" value="UniProtKB-KW"/>
</dbReference>
<dbReference type="eggNOG" id="KOG1677">
    <property type="taxonomic scope" value="Eukaryota"/>
</dbReference>
<dbReference type="PANTHER" id="PTHR12547:SF18">
    <property type="entry name" value="PROTEIN TIS11"/>
    <property type="match status" value="1"/>
</dbReference>
<dbReference type="InterPro" id="IPR045877">
    <property type="entry name" value="ZFP36-like"/>
</dbReference>
<feature type="region of interest" description="Disordered" evidence="6">
    <location>
        <begin position="101"/>
        <end position="195"/>
    </location>
</feature>
<dbReference type="InterPro" id="IPR000571">
    <property type="entry name" value="Znf_CCCH"/>
</dbReference>
<feature type="region of interest" description="Disordered" evidence="6">
    <location>
        <begin position="200"/>
        <end position="219"/>
    </location>
</feature>
<feature type="region of interest" description="Disordered" evidence="6">
    <location>
        <begin position="637"/>
        <end position="682"/>
    </location>
</feature>
<feature type="compositionally biased region" description="Low complexity" evidence="6">
    <location>
        <begin position="417"/>
        <end position="427"/>
    </location>
</feature>
<feature type="region of interest" description="Disordered" evidence="6">
    <location>
        <begin position="401"/>
        <end position="427"/>
    </location>
</feature>
<dbReference type="STRING" id="578458.D8PNM1"/>
<dbReference type="AlphaFoldDB" id="D8PNM1"/>
<protein>
    <recommendedName>
        <fullName evidence="7">C3H1-type domain-containing protein</fullName>
    </recommendedName>
</protein>
<keyword evidence="9" id="KW-1185">Reference proteome</keyword>
<evidence type="ECO:0000259" key="7">
    <source>
        <dbReference type="PROSITE" id="PS50103"/>
    </source>
</evidence>
<evidence type="ECO:0000256" key="1">
    <source>
        <dbReference type="ARBA" id="ARBA00022723"/>
    </source>
</evidence>
<keyword evidence="1 5" id="KW-0479">Metal-binding</keyword>
<evidence type="ECO:0000256" key="5">
    <source>
        <dbReference type="PROSITE-ProRule" id="PRU00723"/>
    </source>
</evidence>
<proteinExistence type="predicted"/>
<feature type="region of interest" description="Disordered" evidence="6">
    <location>
        <begin position="44"/>
        <end position="71"/>
    </location>
</feature>
<evidence type="ECO:0000256" key="4">
    <source>
        <dbReference type="ARBA" id="ARBA00022833"/>
    </source>
</evidence>
<keyword evidence="4 5" id="KW-0862">Zinc</keyword>
<feature type="compositionally biased region" description="Polar residues" evidence="6">
    <location>
        <begin position="118"/>
        <end position="128"/>
    </location>
</feature>
<feature type="region of interest" description="Disordered" evidence="6">
    <location>
        <begin position="502"/>
        <end position="538"/>
    </location>
</feature>
<feature type="region of interest" description="Disordered" evidence="6">
    <location>
        <begin position="599"/>
        <end position="625"/>
    </location>
</feature>
<dbReference type="PROSITE" id="PS50103">
    <property type="entry name" value="ZF_C3H1"/>
    <property type="match status" value="2"/>
</dbReference>
<feature type="zinc finger region" description="C3H1-type" evidence="5">
    <location>
        <begin position="432"/>
        <end position="460"/>
    </location>
</feature>
<dbReference type="Gene3D" id="4.10.1000.10">
    <property type="entry name" value="Zinc finger, CCCH-type"/>
    <property type="match status" value="2"/>
</dbReference>
<evidence type="ECO:0000313" key="9">
    <source>
        <dbReference type="Proteomes" id="UP000007431"/>
    </source>
</evidence>
<dbReference type="OMA" id="PTFAHNG"/>
<feature type="compositionally biased region" description="Low complexity" evidence="6">
    <location>
        <begin position="510"/>
        <end position="519"/>
    </location>
</feature>
<dbReference type="InterPro" id="IPR036855">
    <property type="entry name" value="Znf_CCCH_sf"/>
</dbReference>
<feature type="compositionally biased region" description="Low complexity" evidence="6">
    <location>
        <begin position="129"/>
        <end position="147"/>
    </location>
</feature>
<feature type="region of interest" description="Disordered" evidence="6">
    <location>
        <begin position="697"/>
        <end position="735"/>
    </location>
</feature>
<keyword evidence="3 5" id="KW-0863">Zinc-finger</keyword>
<dbReference type="FunFam" id="4.10.1000.10:FF:000001">
    <property type="entry name" value="zinc finger CCCH domain-containing protein 15-like"/>
    <property type="match status" value="1"/>
</dbReference>
<keyword evidence="2" id="KW-0677">Repeat</keyword>
<dbReference type="SMART" id="SM00356">
    <property type="entry name" value="ZnF_C3H1"/>
    <property type="match status" value="2"/>
</dbReference>
<evidence type="ECO:0000256" key="2">
    <source>
        <dbReference type="ARBA" id="ARBA00022737"/>
    </source>
</evidence>
<dbReference type="GO" id="GO:0003729">
    <property type="term" value="F:mRNA binding"/>
    <property type="evidence" value="ECO:0007669"/>
    <property type="project" value="InterPro"/>
</dbReference>